<evidence type="ECO:0000256" key="3">
    <source>
        <dbReference type="ARBA" id="ARBA00022679"/>
    </source>
</evidence>
<dbReference type="EMBL" id="PFSC01000136">
    <property type="protein sequence ID" value="PJC30498.1"/>
    <property type="molecule type" value="Genomic_DNA"/>
</dbReference>
<feature type="transmembrane region" description="Helical" evidence="8">
    <location>
        <begin position="49"/>
        <end position="69"/>
    </location>
</feature>
<dbReference type="GO" id="GO:0009103">
    <property type="term" value="P:lipopolysaccharide biosynthetic process"/>
    <property type="evidence" value="ECO:0007669"/>
    <property type="project" value="TreeGrafter"/>
</dbReference>
<keyword evidence="3" id="KW-0808">Transferase</keyword>
<evidence type="ECO:0000256" key="2">
    <source>
        <dbReference type="ARBA" id="ARBA00022475"/>
    </source>
</evidence>
<reference evidence="10" key="1">
    <citation type="submission" date="2017-09" db="EMBL/GenBank/DDBJ databases">
        <title>Depth-based differentiation of microbial function through sediment-hosted aquifers and enrichment of novel symbionts in the deep terrestrial subsurface.</title>
        <authorList>
            <person name="Probst A.J."/>
            <person name="Ladd B."/>
            <person name="Jarett J.K."/>
            <person name="Geller-Mcgrath D.E."/>
            <person name="Sieber C.M.K."/>
            <person name="Emerson J.B."/>
            <person name="Anantharaman K."/>
            <person name="Thomas B.C."/>
            <person name="Malmstrom R."/>
            <person name="Stieglmeier M."/>
            <person name="Klingl A."/>
            <person name="Woyke T."/>
            <person name="Ryan C.M."/>
            <person name="Banfield J.F."/>
        </authorList>
    </citation>
    <scope>NUCLEOTIDE SEQUENCE [LARGE SCALE GENOMIC DNA]</scope>
</reference>
<feature type="transmembrane region" description="Helical" evidence="8">
    <location>
        <begin position="104"/>
        <end position="124"/>
    </location>
</feature>
<evidence type="ECO:0000256" key="7">
    <source>
        <dbReference type="PIRSR" id="PIRSR600715-1"/>
    </source>
</evidence>
<dbReference type="CDD" id="cd06853">
    <property type="entry name" value="GT_WecA_like"/>
    <property type="match status" value="1"/>
</dbReference>
<evidence type="ECO:0008006" key="11">
    <source>
        <dbReference type="Google" id="ProtNLM"/>
    </source>
</evidence>
<dbReference type="GO" id="GO:0005886">
    <property type="term" value="C:plasma membrane"/>
    <property type="evidence" value="ECO:0007669"/>
    <property type="project" value="UniProtKB-SubCell"/>
</dbReference>
<dbReference type="AlphaFoldDB" id="A0A2M8EXA9"/>
<evidence type="ECO:0000256" key="5">
    <source>
        <dbReference type="ARBA" id="ARBA00022989"/>
    </source>
</evidence>
<dbReference type="Proteomes" id="UP000231383">
    <property type="component" value="Unassembled WGS sequence"/>
</dbReference>
<feature type="transmembrane region" description="Helical" evidence="8">
    <location>
        <begin position="206"/>
        <end position="226"/>
    </location>
</feature>
<comment type="caution">
    <text evidence="9">The sequence shown here is derived from an EMBL/GenBank/DDBJ whole genome shotgun (WGS) entry which is preliminary data.</text>
</comment>
<feature type="transmembrane region" description="Helical" evidence="8">
    <location>
        <begin position="329"/>
        <end position="346"/>
    </location>
</feature>
<comment type="cofactor">
    <cofactor evidence="7">
        <name>Mg(2+)</name>
        <dbReference type="ChEBI" id="CHEBI:18420"/>
    </cofactor>
</comment>
<feature type="transmembrane region" description="Helical" evidence="8">
    <location>
        <begin position="75"/>
        <end position="92"/>
    </location>
</feature>
<evidence type="ECO:0000313" key="9">
    <source>
        <dbReference type="EMBL" id="PJC30498.1"/>
    </source>
</evidence>
<feature type="transmembrane region" description="Helical" evidence="8">
    <location>
        <begin position="233"/>
        <end position="252"/>
    </location>
</feature>
<feature type="binding site" evidence="7">
    <location>
        <position position="169"/>
    </location>
    <ligand>
        <name>Mg(2+)</name>
        <dbReference type="ChEBI" id="CHEBI:18420"/>
    </ligand>
</feature>
<dbReference type="GO" id="GO:0016780">
    <property type="term" value="F:phosphotransferase activity, for other substituted phosphate groups"/>
    <property type="evidence" value="ECO:0007669"/>
    <property type="project" value="InterPro"/>
</dbReference>
<evidence type="ECO:0000313" key="10">
    <source>
        <dbReference type="Proteomes" id="UP000231383"/>
    </source>
</evidence>
<protein>
    <recommendedName>
        <fullName evidence="11">Undecaprenyl-phosphate alpha-N-acetylglucosaminyl 1-phosphate transferase</fullName>
    </recommendedName>
</protein>
<keyword evidence="7" id="KW-0479">Metal-binding</keyword>
<organism evidence="9 10">
    <name type="scientific">Candidatus Roizmanbacteria bacterium CG_4_9_14_0_2_um_filter_39_13</name>
    <dbReference type="NCBI Taxonomy" id="1974839"/>
    <lineage>
        <taxon>Bacteria</taxon>
        <taxon>Candidatus Roizmaniibacteriota</taxon>
    </lineage>
</organism>
<keyword evidence="5 8" id="KW-1133">Transmembrane helix</keyword>
<sequence>MFFTGIIIIAVAATISYLTTPIAIRIAKKYQLTTDSTKRKHPAHTHTGIIPRGGGIPIFISLLVTAVIFLPMNQIVIGIFIANALLLMVGLWDDKYDASPYKRFVFNLIISVILVMFGLGIPFISNPFGGVIRLDLWKISVDIFGGHTIWVVADILAVIWLTWTMNMVNWSKGVDGQLPGFVAITALFLGLLSQRFVAHDIHAQTVMYLSFIVAGAYLGFLPFNFYPQRIMPGYGGGALAGFLLGILSILSFGKVGTAILVLAIPTIDAIYTIIRRIHMHKSPFRADWGHFHHKLLEIGWGKRRIAVFYWLISFILGVSSLFLGGIEKFFAFVTIAVVLFAFIIIIERMKKIHV</sequence>
<dbReference type="GO" id="GO:0044038">
    <property type="term" value="P:cell wall macromolecule biosynthetic process"/>
    <property type="evidence" value="ECO:0007669"/>
    <property type="project" value="TreeGrafter"/>
</dbReference>
<evidence type="ECO:0000256" key="4">
    <source>
        <dbReference type="ARBA" id="ARBA00022692"/>
    </source>
</evidence>
<feature type="transmembrane region" description="Helical" evidence="8">
    <location>
        <begin position="305"/>
        <end position="323"/>
    </location>
</feature>
<accession>A0A2M8EXA9</accession>
<feature type="transmembrane region" description="Helical" evidence="8">
    <location>
        <begin position="144"/>
        <end position="164"/>
    </location>
</feature>
<gene>
    <name evidence="9" type="ORF">CO051_05415</name>
</gene>
<dbReference type="InterPro" id="IPR000715">
    <property type="entry name" value="Glycosyl_transferase_4"/>
</dbReference>
<feature type="transmembrane region" description="Helical" evidence="8">
    <location>
        <begin position="176"/>
        <end position="194"/>
    </location>
</feature>
<dbReference type="PANTHER" id="PTHR22926">
    <property type="entry name" value="PHOSPHO-N-ACETYLMURAMOYL-PENTAPEPTIDE-TRANSFERASE"/>
    <property type="match status" value="1"/>
</dbReference>
<evidence type="ECO:0000256" key="8">
    <source>
        <dbReference type="SAM" id="Phobius"/>
    </source>
</evidence>
<evidence type="ECO:0000256" key="6">
    <source>
        <dbReference type="ARBA" id="ARBA00023136"/>
    </source>
</evidence>
<name>A0A2M8EXA9_9BACT</name>
<keyword evidence="7" id="KW-0460">Magnesium</keyword>
<evidence type="ECO:0000256" key="1">
    <source>
        <dbReference type="ARBA" id="ARBA00004651"/>
    </source>
</evidence>
<keyword evidence="6 8" id="KW-0472">Membrane</keyword>
<dbReference type="GO" id="GO:0046872">
    <property type="term" value="F:metal ion binding"/>
    <property type="evidence" value="ECO:0007669"/>
    <property type="project" value="UniProtKB-KW"/>
</dbReference>
<proteinExistence type="predicted"/>
<dbReference type="PANTHER" id="PTHR22926:SF3">
    <property type="entry name" value="UNDECAPRENYL-PHOSPHATE ALPHA-N-ACETYLGLUCOSAMINYL 1-PHOSPHATE TRANSFERASE"/>
    <property type="match status" value="1"/>
</dbReference>
<comment type="subcellular location">
    <subcellularLocation>
        <location evidence="1">Cell membrane</location>
        <topology evidence="1">Multi-pass membrane protein</topology>
    </subcellularLocation>
</comment>
<dbReference type="Pfam" id="PF00953">
    <property type="entry name" value="Glycos_transf_4"/>
    <property type="match status" value="1"/>
</dbReference>
<feature type="transmembrane region" description="Helical" evidence="8">
    <location>
        <begin position="258"/>
        <end position="274"/>
    </location>
</feature>
<keyword evidence="4 8" id="KW-0812">Transmembrane</keyword>
<feature type="transmembrane region" description="Helical" evidence="8">
    <location>
        <begin position="6"/>
        <end position="28"/>
    </location>
</feature>
<keyword evidence="2" id="KW-1003">Cell membrane</keyword>
<dbReference type="GO" id="GO:0071555">
    <property type="term" value="P:cell wall organization"/>
    <property type="evidence" value="ECO:0007669"/>
    <property type="project" value="TreeGrafter"/>
</dbReference>